<protein>
    <recommendedName>
        <fullName evidence="3">histidine kinase</fullName>
        <ecNumber evidence="3">2.7.13.3</ecNumber>
    </recommendedName>
</protein>
<feature type="domain" description="Histidine kinase" evidence="15">
    <location>
        <begin position="319"/>
        <end position="519"/>
    </location>
</feature>
<keyword evidence="11 14" id="KW-1133">Transmembrane helix</keyword>
<dbReference type="PROSITE" id="PS50885">
    <property type="entry name" value="HAMP"/>
    <property type="match status" value="1"/>
</dbReference>
<feature type="domain" description="HAMP" evidence="16">
    <location>
        <begin position="243"/>
        <end position="297"/>
    </location>
</feature>
<reference evidence="17 18" key="1">
    <citation type="submission" date="2020-08" db="EMBL/GenBank/DDBJ databases">
        <title>Draft genome sequencing of an Anaerocolumna strain isolated from anoxic soil subjected to BSD treatment.</title>
        <authorList>
            <person name="Uek A."/>
            <person name="Tonouchi A."/>
        </authorList>
    </citation>
    <scope>NUCLEOTIDE SEQUENCE [LARGE SCALE GENOMIC DNA]</scope>
    <source>
        <strain evidence="17 18">CTTW</strain>
    </source>
</reference>
<dbReference type="SMART" id="SM00388">
    <property type="entry name" value="HisKA"/>
    <property type="match status" value="1"/>
</dbReference>
<dbReference type="Pfam" id="PF02518">
    <property type="entry name" value="HATPase_c"/>
    <property type="match status" value="1"/>
</dbReference>
<feature type="transmembrane region" description="Helical" evidence="14">
    <location>
        <begin position="218"/>
        <end position="241"/>
    </location>
</feature>
<evidence type="ECO:0000256" key="11">
    <source>
        <dbReference type="ARBA" id="ARBA00022989"/>
    </source>
</evidence>
<evidence type="ECO:0000256" key="6">
    <source>
        <dbReference type="ARBA" id="ARBA00022679"/>
    </source>
</evidence>
<dbReference type="GO" id="GO:0000155">
    <property type="term" value="F:phosphorelay sensor kinase activity"/>
    <property type="evidence" value="ECO:0007669"/>
    <property type="project" value="InterPro"/>
</dbReference>
<sequence length="519" mass="59183">MNLSKKTLLYSTLISILMLSLLIGYFILMLPSLYVSYMQDRNYMSAVKLQESLMKTGNYDKSTVKSASGTMTIKIPLTGNRIYLLNQFFTSTVEIHNQELISYLDKLRYYADHTDEIVKLKKDDFPTDDIKKLLSVDKYFSKEYPLSITFQLHNNNNSFQKVSSRFHKTSDKLIVYESSVTDGNNYYTNYIALGLTNKDIIITLFPVMSPMIDEIKPVILQSLPMIAAVVFLLVLISSQFFSKLIIYPIIRLSNHAKFMTETEALQLEPVTMNGHDEIASLAESLNNLYEKIQSSYQELEFKNIRLAEENKRQEVFLRASSHQLKTPIAAALLLIEGMIHEVGKYKDTKAYLPEVKQQLQSMKKIIDDLLSLNHSHKELEKESFSLNCLLEECLSFYRIQMEEKEQQLTIEGSSPNLLTDSELFKKILDNLISNAINYTPRKGRIAIVCEENRLCIINYGAAIKAELLPHVFEPFVSGMAGTGSHGLGLYVAAYYAKLLNCQLTLTNLENAVMAELIFA</sequence>
<dbReference type="GO" id="GO:0005524">
    <property type="term" value="F:ATP binding"/>
    <property type="evidence" value="ECO:0007669"/>
    <property type="project" value="UniProtKB-KW"/>
</dbReference>
<dbReference type="InterPro" id="IPR050398">
    <property type="entry name" value="HssS/ArlS-like"/>
</dbReference>
<dbReference type="Proteomes" id="UP000515703">
    <property type="component" value="Chromosome"/>
</dbReference>
<evidence type="ECO:0000259" key="15">
    <source>
        <dbReference type="PROSITE" id="PS50109"/>
    </source>
</evidence>
<dbReference type="KEGG" id="acht:bsdcttw_00170"/>
<name>A0A7I8DL26_9FIRM</name>
<dbReference type="Gene3D" id="3.30.565.10">
    <property type="entry name" value="Histidine kinase-like ATPase, C-terminal domain"/>
    <property type="match status" value="1"/>
</dbReference>
<keyword evidence="7 14" id="KW-0812">Transmembrane</keyword>
<evidence type="ECO:0000256" key="14">
    <source>
        <dbReference type="SAM" id="Phobius"/>
    </source>
</evidence>
<dbReference type="InterPro" id="IPR003594">
    <property type="entry name" value="HATPase_dom"/>
</dbReference>
<dbReference type="InterPro" id="IPR003660">
    <property type="entry name" value="HAMP_dom"/>
</dbReference>
<comment type="subcellular location">
    <subcellularLocation>
        <location evidence="2">Cell membrane</location>
        <topology evidence="2">Multi-pass membrane protein</topology>
    </subcellularLocation>
</comment>
<evidence type="ECO:0000313" key="17">
    <source>
        <dbReference type="EMBL" id="BCJ96976.1"/>
    </source>
</evidence>
<evidence type="ECO:0000313" key="18">
    <source>
        <dbReference type="Proteomes" id="UP000515703"/>
    </source>
</evidence>
<evidence type="ECO:0000256" key="2">
    <source>
        <dbReference type="ARBA" id="ARBA00004651"/>
    </source>
</evidence>
<evidence type="ECO:0000256" key="5">
    <source>
        <dbReference type="ARBA" id="ARBA00022553"/>
    </source>
</evidence>
<dbReference type="PROSITE" id="PS50109">
    <property type="entry name" value="HIS_KIN"/>
    <property type="match status" value="1"/>
</dbReference>
<dbReference type="InterPro" id="IPR003661">
    <property type="entry name" value="HisK_dim/P_dom"/>
</dbReference>
<dbReference type="RefSeq" id="WP_225903749.1">
    <property type="nucleotide sequence ID" value="NZ_AP023368.1"/>
</dbReference>
<dbReference type="SUPFAM" id="SSF47384">
    <property type="entry name" value="Homodimeric domain of signal transducing histidine kinase"/>
    <property type="match status" value="1"/>
</dbReference>
<gene>
    <name evidence="17" type="ORF">bsdcttw_00170</name>
</gene>
<evidence type="ECO:0000256" key="13">
    <source>
        <dbReference type="ARBA" id="ARBA00023136"/>
    </source>
</evidence>
<dbReference type="PANTHER" id="PTHR45528">
    <property type="entry name" value="SENSOR HISTIDINE KINASE CPXA"/>
    <property type="match status" value="1"/>
</dbReference>
<dbReference type="Gene3D" id="1.10.287.130">
    <property type="match status" value="1"/>
</dbReference>
<evidence type="ECO:0000256" key="3">
    <source>
        <dbReference type="ARBA" id="ARBA00012438"/>
    </source>
</evidence>
<keyword evidence="5" id="KW-0597">Phosphoprotein</keyword>
<evidence type="ECO:0000256" key="9">
    <source>
        <dbReference type="ARBA" id="ARBA00022777"/>
    </source>
</evidence>
<comment type="catalytic activity">
    <reaction evidence="1">
        <text>ATP + protein L-histidine = ADP + protein N-phospho-L-histidine.</text>
        <dbReference type="EC" id="2.7.13.3"/>
    </reaction>
</comment>
<evidence type="ECO:0000256" key="4">
    <source>
        <dbReference type="ARBA" id="ARBA00022475"/>
    </source>
</evidence>
<keyword evidence="9" id="KW-0418">Kinase</keyword>
<keyword evidence="12" id="KW-0902">Two-component regulatory system</keyword>
<evidence type="ECO:0000256" key="12">
    <source>
        <dbReference type="ARBA" id="ARBA00023012"/>
    </source>
</evidence>
<reference evidence="17 18" key="2">
    <citation type="submission" date="2020-08" db="EMBL/GenBank/DDBJ databases">
        <authorList>
            <person name="Ueki A."/>
            <person name="Tonouchi A."/>
        </authorList>
    </citation>
    <scope>NUCLEOTIDE SEQUENCE [LARGE SCALE GENOMIC DNA]</scope>
    <source>
        <strain evidence="17 18">CTTW</strain>
    </source>
</reference>
<dbReference type="GO" id="GO:0005886">
    <property type="term" value="C:plasma membrane"/>
    <property type="evidence" value="ECO:0007669"/>
    <property type="project" value="UniProtKB-SubCell"/>
</dbReference>
<evidence type="ECO:0000256" key="10">
    <source>
        <dbReference type="ARBA" id="ARBA00022840"/>
    </source>
</evidence>
<dbReference type="CDD" id="cd00075">
    <property type="entry name" value="HATPase"/>
    <property type="match status" value="1"/>
</dbReference>
<dbReference type="EMBL" id="AP023368">
    <property type="protein sequence ID" value="BCJ96976.1"/>
    <property type="molecule type" value="Genomic_DNA"/>
</dbReference>
<dbReference type="InterPro" id="IPR005467">
    <property type="entry name" value="His_kinase_dom"/>
</dbReference>
<evidence type="ECO:0000259" key="16">
    <source>
        <dbReference type="PROSITE" id="PS50885"/>
    </source>
</evidence>
<dbReference type="InterPro" id="IPR036890">
    <property type="entry name" value="HATPase_C_sf"/>
</dbReference>
<keyword evidence="4" id="KW-1003">Cell membrane</keyword>
<evidence type="ECO:0000256" key="8">
    <source>
        <dbReference type="ARBA" id="ARBA00022741"/>
    </source>
</evidence>
<keyword evidence="10" id="KW-0067">ATP-binding</keyword>
<evidence type="ECO:0000256" key="1">
    <source>
        <dbReference type="ARBA" id="ARBA00000085"/>
    </source>
</evidence>
<dbReference type="InterPro" id="IPR036097">
    <property type="entry name" value="HisK_dim/P_sf"/>
</dbReference>
<organism evidence="17 18">
    <name type="scientific">Anaerocolumna chitinilytica</name>
    <dbReference type="NCBI Taxonomy" id="1727145"/>
    <lineage>
        <taxon>Bacteria</taxon>
        <taxon>Bacillati</taxon>
        <taxon>Bacillota</taxon>
        <taxon>Clostridia</taxon>
        <taxon>Lachnospirales</taxon>
        <taxon>Lachnospiraceae</taxon>
        <taxon>Anaerocolumna</taxon>
    </lineage>
</organism>
<dbReference type="PANTHER" id="PTHR45528:SF1">
    <property type="entry name" value="SENSOR HISTIDINE KINASE CPXA"/>
    <property type="match status" value="1"/>
</dbReference>
<dbReference type="Gene3D" id="6.10.340.10">
    <property type="match status" value="1"/>
</dbReference>
<dbReference type="SUPFAM" id="SSF55874">
    <property type="entry name" value="ATPase domain of HSP90 chaperone/DNA topoisomerase II/histidine kinase"/>
    <property type="match status" value="1"/>
</dbReference>
<dbReference type="EC" id="2.7.13.3" evidence="3"/>
<dbReference type="CDD" id="cd00082">
    <property type="entry name" value="HisKA"/>
    <property type="match status" value="1"/>
</dbReference>
<dbReference type="Pfam" id="PF00512">
    <property type="entry name" value="HisKA"/>
    <property type="match status" value="1"/>
</dbReference>
<keyword evidence="18" id="KW-1185">Reference proteome</keyword>
<keyword evidence="13 14" id="KW-0472">Membrane</keyword>
<keyword evidence="8" id="KW-0547">Nucleotide-binding</keyword>
<proteinExistence type="predicted"/>
<accession>A0A7I8DL26</accession>
<dbReference type="SMART" id="SM00387">
    <property type="entry name" value="HATPase_c"/>
    <property type="match status" value="1"/>
</dbReference>
<feature type="transmembrane region" description="Helical" evidence="14">
    <location>
        <begin position="12"/>
        <end position="35"/>
    </location>
</feature>
<keyword evidence="6" id="KW-0808">Transferase</keyword>
<evidence type="ECO:0000256" key="7">
    <source>
        <dbReference type="ARBA" id="ARBA00022692"/>
    </source>
</evidence>
<dbReference type="AlphaFoldDB" id="A0A7I8DL26"/>